<reference evidence="1 2" key="1">
    <citation type="submission" date="2023-03" db="EMBL/GenBank/DDBJ databases">
        <title>Genome insight into feeding habits of ladybird beetles.</title>
        <authorList>
            <person name="Li H.-S."/>
            <person name="Huang Y.-H."/>
            <person name="Pang H."/>
        </authorList>
    </citation>
    <scope>NUCLEOTIDE SEQUENCE [LARGE SCALE GENOMIC DNA]</scope>
    <source>
        <strain evidence="1">SYSU_2023b</strain>
        <tissue evidence="1">Whole body</tissue>
    </source>
</reference>
<evidence type="ECO:0000313" key="1">
    <source>
        <dbReference type="EMBL" id="KAK9890450.1"/>
    </source>
</evidence>
<sequence>MGEPYQTVFHCVNNELDEDILRATVSNPLSRKHCEGCSSRKACKYIIMSIEVIVSKRQRRQRLRPRYACLFIIVAHMANDDRQKVCRCAPCNSKTGCGDTPMREHHQVQPRVTIPMCPNC</sequence>
<dbReference type="AlphaFoldDB" id="A0AAW1VEA4"/>
<keyword evidence="2" id="KW-1185">Reference proteome</keyword>
<dbReference type="Proteomes" id="UP001431783">
    <property type="component" value="Unassembled WGS sequence"/>
</dbReference>
<dbReference type="EMBL" id="JARQZJ010000125">
    <property type="protein sequence ID" value="KAK9890450.1"/>
    <property type="molecule type" value="Genomic_DNA"/>
</dbReference>
<name>A0AAW1VEA4_9CUCU</name>
<accession>A0AAW1VEA4</accession>
<gene>
    <name evidence="1" type="ORF">WA026_010536</name>
</gene>
<evidence type="ECO:0000313" key="2">
    <source>
        <dbReference type="Proteomes" id="UP001431783"/>
    </source>
</evidence>
<comment type="caution">
    <text evidence="1">The sequence shown here is derived from an EMBL/GenBank/DDBJ whole genome shotgun (WGS) entry which is preliminary data.</text>
</comment>
<organism evidence="1 2">
    <name type="scientific">Henosepilachna vigintioctopunctata</name>
    <dbReference type="NCBI Taxonomy" id="420089"/>
    <lineage>
        <taxon>Eukaryota</taxon>
        <taxon>Metazoa</taxon>
        <taxon>Ecdysozoa</taxon>
        <taxon>Arthropoda</taxon>
        <taxon>Hexapoda</taxon>
        <taxon>Insecta</taxon>
        <taxon>Pterygota</taxon>
        <taxon>Neoptera</taxon>
        <taxon>Endopterygota</taxon>
        <taxon>Coleoptera</taxon>
        <taxon>Polyphaga</taxon>
        <taxon>Cucujiformia</taxon>
        <taxon>Coccinelloidea</taxon>
        <taxon>Coccinellidae</taxon>
        <taxon>Epilachninae</taxon>
        <taxon>Epilachnini</taxon>
        <taxon>Henosepilachna</taxon>
    </lineage>
</organism>
<proteinExistence type="predicted"/>
<protein>
    <submittedName>
        <fullName evidence="1">Uncharacterized protein</fullName>
    </submittedName>
</protein>